<dbReference type="OrthoDB" id="9766486at2"/>
<protein>
    <recommendedName>
        <fullName evidence="1">AMP-dependent synthetase/ligase domain-containing protein</fullName>
    </recommendedName>
</protein>
<comment type="caution">
    <text evidence="2">The sequence shown here is derived from an EMBL/GenBank/DDBJ whole genome shotgun (WGS) entry which is preliminary data.</text>
</comment>
<dbReference type="InterPro" id="IPR042099">
    <property type="entry name" value="ANL_N_sf"/>
</dbReference>
<organism evidence="2 3">
    <name type="scientific">Neopusillimonas maritima</name>
    <dbReference type="NCBI Taxonomy" id="2026239"/>
    <lineage>
        <taxon>Bacteria</taxon>
        <taxon>Pseudomonadati</taxon>
        <taxon>Pseudomonadota</taxon>
        <taxon>Betaproteobacteria</taxon>
        <taxon>Burkholderiales</taxon>
        <taxon>Alcaligenaceae</taxon>
        <taxon>Neopusillimonas</taxon>
    </lineage>
</organism>
<dbReference type="GO" id="GO:0016405">
    <property type="term" value="F:CoA-ligase activity"/>
    <property type="evidence" value="ECO:0007669"/>
    <property type="project" value="TreeGrafter"/>
</dbReference>
<dbReference type="Gene3D" id="3.40.50.12780">
    <property type="entry name" value="N-terminal domain of ligase-like"/>
    <property type="match status" value="1"/>
</dbReference>
<name>A0A3A1YWC3_9BURK</name>
<dbReference type="PROSITE" id="PS00455">
    <property type="entry name" value="AMP_BINDING"/>
    <property type="match status" value="1"/>
</dbReference>
<dbReference type="AlphaFoldDB" id="A0A3A1YWC3"/>
<evidence type="ECO:0000313" key="2">
    <source>
        <dbReference type="EMBL" id="RIY42502.1"/>
    </source>
</evidence>
<evidence type="ECO:0000313" key="3">
    <source>
        <dbReference type="Proteomes" id="UP000266206"/>
    </source>
</evidence>
<accession>A0A3A1YWC3</accession>
<dbReference type="Proteomes" id="UP000266206">
    <property type="component" value="Unassembled WGS sequence"/>
</dbReference>
<gene>
    <name evidence="2" type="ORF">CJP73_03465</name>
</gene>
<reference evidence="2 3" key="1">
    <citation type="submission" date="2017-08" db="EMBL/GenBank/DDBJ databases">
        <title>Pusillimonas indicus sp. nov., a member of the family Alcaligenaceae isolated from surface seawater.</title>
        <authorList>
            <person name="Li J."/>
        </authorList>
    </citation>
    <scope>NUCLEOTIDE SEQUENCE [LARGE SCALE GENOMIC DNA]</scope>
    <source>
        <strain evidence="2 3">L52-1-41</strain>
    </source>
</reference>
<dbReference type="RefSeq" id="WP_114420274.1">
    <property type="nucleotide sequence ID" value="NZ_NQYH01000001.1"/>
</dbReference>
<proteinExistence type="predicted"/>
<dbReference type="PANTHER" id="PTHR24096">
    <property type="entry name" value="LONG-CHAIN-FATTY-ACID--COA LIGASE"/>
    <property type="match status" value="1"/>
</dbReference>
<dbReference type="Pfam" id="PF00501">
    <property type="entry name" value="AMP-binding"/>
    <property type="match status" value="1"/>
</dbReference>
<feature type="domain" description="AMP-dependent synthetase/ligase" evidence="1">
    <location>
        <begin position="42"/>
        <end position="416"/>
    </location>
</feature>
<evidence type="ECO:0000259" key="1">
    <source>
        <dbReference type="Pfam" id="PF00501"/>
    </source>
</evidence>
<dbReference type="InterPro" id="IPR020845">
    <property type="entry name" value="AMP-binding_CS"/>
</dbReference>
<dbReference type="InterPro" id="IPR000873">
    <property type="entry name" value="AMP-dep_synth/lig_dom"/>
</dbReference>
<dbReference type="SUPFAM" id="SSF56801">
    <property type="entry name" value="Acetyl-CoA synthetase-like"/>
    <property type="match status" value="1"/>
</dbReference>
<dbReference type="PANTHER" id="PTHR24096:SF420">
    <property type="entry name" value="LONG-CHAIN-FATTY-ACID--COA LIGASE-RELATED"/>
    <property type="match status" value="1"/>
</dbReference>
<dbReference type="EMBL" id="NQYH01000001">
    <property type="protein sequence ID" value="RIY42502.1"/>
    <property type="molecule type" value="Genomic_DNA"/>
</dbReference>
<sequence>MTSFFGPTETTCSPLDNDGFVLRSTQPLAEYAPRITDYLLAWAQKAPGQAFLSQRDETQAWQHLTYEQTLMQARSVGQFLLDQGCDAHNPLLILAENSLATAALLLGALYVGVPVAPVSPAYVSQKGAHDKLKVCVDTLKPCVAYVGQTDWVGQLVQVCDLPLQVITPEAVPGHTALEAVLSTEPTNEVARANGKVGPDTVAKYLFTSGSTGAPKGVINTHRMLCANQQQLRQIFPFVLERPPILVDWLPWHHTFGGNEVFFLAMCNGGTLHIDQGKPVGSLFEQTITNLREISPTIHFNVPLAFHQLVVRMRDDSELRESFFRRLDLMFYAGAGMPQQTWSDLEALAELVRGHRVPMVTAWGATETAPLATGVFFESHRADNVGIPVPGCEIKFAPVDGRFELRVRGPNVMPGYLGRPDLTARVFDEEGYFRSGDAASLADESEPSKGIIFEGRISEDFKLHSGTWVSVGRLRGLLMGELLPLVSDVVIAGQGRDRLGLLVFLDTGVARRHVGQNDLNYAALAHHPAIHEYVCAAIARHNAMHPGSSTRIDCYAIPTEPPSAVAREITDKGSLNQANVLSHRAKVVQEMFGDEAD</sequence>